<evidence type="ECO:0000313" key="1">
    <source>
        <dbReference type="EMBL" id="ESL10740.1"/>
    </source>
</evidence>
<name>A0A061J8T3_TRYRA</name>
<dbReference type="AlphaFoldDB" id="A0A061J8T3"/>
<sequence>MREFRREGKRRWRDLRECDVAKAKQLHSWRSDGLKLHVEAFASLDDACRSFFGKAVEAELGKPVDAACRQTLCLCVTTIISMTISIADELHWHLSRPSVRQSGGEELQLLERRVIDCTSSIRSTTHTFLAGIVEGAIPLTEDAGHVAQLYPVLSAVEGLLAAMERSTSLPLGGEVCDGGCGLVSIVMWLLLAASSISQALPLKLERRFVSCLQQLWQSLAPPLERSSRDKVMTHRTIHASLNLRYAHLRDGPNAGESNMFFALDPTKALLLLRMLTSTVNSFAARQGTQTASTAAMLMPHVVLCRTVLEMEVEIYFVACKKTGRVLTTPADVSHAGADAQRAGTVTGADWEPVLQAASFLRVAVSSLVHTYIRMYASQDVSAFAPMYEEKGNVSFVECCVYRFMRGISTSFFPLLRRHYIDSGGTAVLTSSLHCFLALKQLSDVMDGDGEERRRGVKSAFRVCGVSLSQATEVAFFLSLYRRDHQALLGGGLGGSVDTIDGSVVSSYVKEVLFALDHNTAKQLWHLRSKKVLRCFTGMSCADKLVDERQQRRQAQSILSVVHAHVVHPSFLWMPLFQLQEMVFVLSQNRELTNGLQPHLKSPEAGDAEVSAVVRVGSGGGTLRHFGRALGYVALRLYVVTNVLRCYRDGLRREQNLARLPPVGSSPAVKKRHAWAQNMALTLHKSCPGLTAEVEGLDPTRRTHRKQANRRILARLEATCLLAVRHSLLFHVKKQRKKRRAEKTMQRLMDGDAAVTDGSAGACAQGERATRVDTLTINAKRANATAPLGFSLYGERPSIRRLAVSDYRDDSEDNLTDKNVNDTPFSEALRAAGVVEPCSVVGWRILQVDGADVTSSSDVIALLKGKHAFSMTLAPPA</sequence>
<proteinExistence type="predicted"/>
<dbReference type="Proteomes" id="UP000031737">
    <property type="component" value="Unassembled WGS sequence"/>
</dbReference>
<dbReference type="EMBL" id="AUPL01001521">
    <property type="protein sequence ID" value="ESL10740.1"/>
    <property type="molecule type" value="Genomic_DNA"/>
</dbReference>
<protein>
    <recommendedName>
        <fullName evidence="3">PDZ domain-containing protein</fullName>
    </recommendedName>
</protein>
<evidence type="ECO:0008006" key="3">
    <source>
        <dbReference type="Google" id="ProtNLM"/>
    </source>
</evidence>
<dbReference type="OrthoDB" id="243665at2759"/>
<accession>A0A061J8T3</accession>
<evidence type="ECO:0000313" key="2">
    <source>
        <dbReference type="Proteomes" id="UP000031737"/>
    </source>
</evidence>
<keyword evidence="2" id="KW-1185">Reference proteome</keyword>
<reference evidence="1 2" key="1">
    <citation type="submission" date="2013-07" db="EMBL/GenBank/DDBJ databases">
        <authorList>
            <person name="Stoco P.H."/>
            <person name="Wagner G."/>
            <person name="Gerber A."/>
            <person name="Zaha A."/>
            <person name="Thompson C."/>
            <person name="Bartholomeu D.C."/>
            <person name="Luckemeyer D.D."/>
            <person name="Bahia D."/>
            <person name="Loreto E."/>
            <person name="Prestes E.B."/>
            <person name="Lima F.M."/>
            <person name="Rodrigues-Luiz G."/>
            <person name="Vallejo G.A."/>
            <person name="Filho J.F."/>
            <person name="Monteiro K.M."/>
            <person name="Tyler K.M."/>
            <person name="de Almeida L.G."/>
            <person name="Ortiz M.F."/>
            <person name="Siervo M.A."/>
            <person name="de Moraes M.H."/>
            <person name="Cunha O.L."/>
            <person name="Mendonca-Neto R."/>
            <person name="Silva R."/>
            <person name="Teixeira S.M."/>
            <person name="Murta S.M."/>
            <person name="Sincero T.C."/>
            <person name="Mendes T.A."/>
            <person name="Urmenyi T.P."/>
            <person name="Silva V.G."/>
            <person name="da Rocha W.D."/>
            <person name="Andersson B."/>
            <person name="Romanha A.J."/>
            <person name="Steindel M."/>
            <person name="de Vasconcelos A.T."/>
            <person name="Grisard E.C."/>
        </authorList>
    </citation>
    <scope>NUCLEOTIDE SEQUENCE [LARGE SCALE GENOMIC DNA]</scope>
    <source>
        <strain evidence="1 2">SC58</strain>
    </source>
</reference>
<gene>
    <name evidence="1" type="ORF">TRSC58_01521</name>
</gene>
<dbReference type="VEuPathDB" id="TriTrypDB:TRSC58_01521"/>
<organism evidence="1 2">
    <name type="scientific">Trypanosoma rangeli SC58</name>
    <dbReference type="NCBI Taxonomy" id="429131"/>
    <lineage>
        <taxon>Eukaryota</taxon>
        <taxon>Discoba</taxon>
        <taxon>Euglenozoa</taxon>
        <taxon>Kinetoplastea</taxon>
        <taxon>Metakinetoplastina</taxon>
        <taxon>Trypanosomatida</taxon>
        <taxon>Trypanosomatidae</taxon>
        <taxon>Trypanosoma</taxon>
        <taxon>Herpetosoma</taxon>
    </lineage>
</organism>
<comment type="caution">
    <text evidence="1">The sequence shown here is derived from an EMBL/GenBank/DDBJ whole genome shotgun (WGS) entry which is preliminary data.</text>
</comment>